<dbReference type="SUPFAM" id="SSF51215">
    <property type="entry name" value="Regulatory protein AraC"/>
    <property type="match status" value="1"/>
</dbReference>
<dbReference type="InterPro" id="IPR003313">
    <property type="entry name" value="AraC-bd"/>
</dbReference>
<keyword evidence="1" id="KW-0805">Transcription regulation</keyword>
<reference evidence="5 6" key="1">
    <citation type="submission" date="2008-02" db="EMBL/GenBank/DDBJ databases">
        <title>Complete sequence of Shewanella woodyi ATCC 51908.</title>
        <authorList>
            <consortium name="US DOE Joint Genome Institute"/>
            <person name="Copeland A."/>
            <person name="Lucas S."/>
            <person name="Lapidus A."/>
            <person name="Glavina del Rio T."/>
            <person name="Dalin E."/>
            <person name="Tice H."/>
            <person name="Bruce D."/>
            <person name="Goodwin L."/>
            <person name="Pitluck S."/>
            <person name="Sims D."/>
            <person name="Brettin T."/>
            <person name="Detter J.C."/>
            <person name="Han C."/>
            <person name="Kuske C.R."/>
            <person name="Schmutz J."/>
            <person name="Larimer F."/>
            <person name="Land M."/>
            <person name="Hauser L."/>
            <person name="Kyrpides N."/>
            <person name="Lykidis A."/>
            <person name="Zhao J.-S."/>
            <person name="Richardson P."/>
        </authorList>
    </citation>
    <scope>NUCLEOTIDE SEQUENCE [LARGE SCALE GENOMIC DNA]</scope>
    <source>
        <strain evidence="6">ATCC 51908 / MS32</strain>
    </source>
</reference>
<name>B1KJ50_SHEWM</name>
<gene>
    <name evidence="5" type="ordered locus">Swoo_2795</name>
</gene>
<dbReference type="AlphaFoldDB" id="B1KJ50"/>
<dbReference type="KEGG" id="swd:Swoo_2795"/>
<protein>
    <submittedName>
        <fullName evidence="5">Transcriptional regulator, AraC family</fullName>
    </submittedName>
</protein>
<dbReference type="SUPFAM" id="SSF46689">
    <property type="entry name" value="Homeodomain-like"/>
    <property type="match status" value="2"/>
</dbReference>
<dbReference type="Proteomes" id="UP000002168">
    <property type="component" value="Chromosome"/>
</dbReference>
<keyword evidence="6" id="KW-1185">Reference proteome</keyword>
<accession>B1KJ50</accession>
<dbReference type="Pfam" id="PF12833">
    <property type="entry name" value="HTH_18"/>
    <property type="match status" value="1"/>
</dbReference>
<dbReference type="PROSITE" id="PS01124">
    <property type="entry name" value="HTH_ARAC_FAMILY_2"/>
    <property type="match status" value="1"/>
</dbReference>
<dbReference type="GO" id="GO:0003700">
    <property type="term" value="F:DNA-binding transcription factor activity"/>
    <property type="evidence" value="ECO:0007669"/>
    <property type="project" value="InterPro"/>
</dbReference>
<evidence type="ECO:0000256" key="3">
    <source>
        <dbReference type="ARBA" id="ARBA00023163"/>
    </source>
</evidence>
<dbReference type="Pfam" id="PF02311">
    <property type="entry name" value="AraC_binding"/>
    <property type="match status" value="1"/>
</dbReference>
<keyword evidence="2" id="KW-0238">DNA-binding</keyword>
<dbReference type="EMBL" id="CP000961">
    <property type="protein sequence ID" value="ACA87070.1"/>
    <property type="molecule type" value="Genomic_DNA"/>
</dbReference>
<evidence type="ECO:0000313" key="6">
    <source>
        <dbReference type="Proteomes" id="UP000002168"/>
    </source>
</evidence>
<proteinExistence type="predicted"/>
<feature type="domain" description="HTH araC/xylS-type" evidence="4">
    <location>
        <begin position="176"/>
        <end position="273"/>
    </location>
</feature>
<evidence type="ECO:0000313" key="5">
    <source>
        <dbReference type="EMBL" id="ACA87070.1"/>
    </source>
</evidence>
<dbReference type="InterPro" id="IPR050204">
    <property type="entry name" value="AraC_XylS_family_regulators"/>
</dbReference>
<dbReference type="PANTHER" id="PTHR46796">
    <property type="entry name" value="HTH-TYPE TRANSCRIPTIONAL ACTIVATOR RHAS-RELATED"/>
    <property type="match status" value="1"/>
</dbReference>
<dbReference type="STRING" id="392500.Swoo_2795"/>
<dbReference type="InterPro" id="IPR018060">
    <property type="entry name" value="HTH_AraC"/>
</dbReference>
<dbReference type="InterPro" id="IPR009057">
    <property type="entry name" value="Homeodomain-like_sf"/>
</dbReference>
<evidence type="ECO:0000256" key="1">
    <source>
        <dbReference type="ARBA" id="ARBA00023015"/>
    </source>
</evidence>
<keyword evidence="3" id="KW-0804">Transcription</keyword>
<evidence type="ECO:0000256" key="2">
    <source>
        <dbReference type="ARBA" id="ARBA00023125"/>
    </source>
</evidence>
<sequence length="275" mass="31624">MMTPEHIEYWHNPVLPEIELSRAKLTQFEFQKHIHLDYHVGVVSHGCQQYCHKGNTYLLTPGSISTLNPDETHNGQSRNAEGYEAHVLSIPAHYVKQVSDELNQGELFFNSPLIDTPRLQFAFLQLHQMLTSTQQFSSLEIETSMMAFTTELFSKHSELQPVKQNITTGLSHQQICQIRELFHDDLSHTFQLETLAVKFNLSKFQFLRAFKKTVGMTPHAYLKRVRLEHAKKAIINGGALSDIANQVGFFDQSHLNKAFKHAYLITPAHFQRRVL</sequence>
<dbReference type="InterPro" id="IPR037923">
    <property type="entry name" value="HTH-like"/>
</dbReference>
<dbReference type="HOGENOM" id="CLU_000445_88_16_6"/>
<dbReference type="RefSeq" id="WP_012325406.1">
    <property type="nucleotide sequence ID" value="NC_010506.1"/>
</dbReference>
<dbReference type="eggNOG" id="COG2207">
    <property type="taxonomic scope" value="Bacteria"/>
</dbReference>
<organism evidence="5 6">
    <name type="scientific">Shewanella woodyi (strain ATCC 51908 / MS32)</name>
    <dbReference type="NCBI Taxonomy" id="392500"/>
    <lineage>
        <taxon>Bacteria</taxon>
        <taxon>Pseudomonadati</taxon>
        <taxon>Pseudomonadota</taxon>
        <taxon>Gammaproteobacteria</taxon>
        <taxon>Alteromonadales</taxon>
        <taxon>Shewanellaceae</taxon>
        <taxon>Shewanella</taxon>
    </lineage>
</organism>
<dbReference type="SMART" id="SM00342">
    <property type="entry name" value="HTH_ARAC"/>
    <property type="match status" value="1"/>
</dbReference>
<evidence type="ECO:0000259" key="4">
    <source>
        <dbReference type="PROSITE" id="PS01124"/>
    </source>
</evidence>
<dbReference type="GO" id="GO:0043565">
    <property type="term" value="F:sequence-specific DNA binding"/>
    <property type="evidence" value="ECO:0007669"/>
    <property type="project" value="InterPro"/>
</dbReference>
<dbReference type="PANTHER" id="PTHR46796:SF11">
    <property type="entry name" value="TRANSCRIPTIONAL REGULATOR-RELATED"/>
    <property type="match status" value="1"/>
</dbReference>
<dbReference type="Gene3D" id="1.10.10.60">
    <property type="entry name" value="Homeodomain-like"/>
    <property type="match status" value="1"/>
</dbReference>